<evidence type="ECO:0000259" key="2">
    <source>
        <dbReference type="PROSITE" id="PS50033"/>
    </source>
</evidence>
<dbReference type="SMART" id="SM00166">
    <property type="entry name" value="UBX"/>
    <property type="match status" value="1"/>
</dbReference>
<dbReference type="GO" id="GO:0031468">
    <property type="term" value="P:nuclear membrane reassembly"/>
    <property type="evidence" value="ECO:0007669"/>
    <property type="project" value="TreeGrafter"/>
</dbReference>
<dbReference type="GO" id="GO:0007030">
    <property type="term" value="P:Golgi organization"/>
    <property type="evidence" value="ECO:0007669"/>
    <property type="project" value="TreeGrafter"/>
</dbReference>
<organism evidence="4 5">
    <name type="scientific">Apiotrichum porosum</name>
    <dbReference type="NCBI Taxonomy" id="105984"/>
    <lineage>
        <taxon>Eukaryota</taxon>
        <taxon>Fungi</taxon>
        <taxon>Dikarya</taxon>
        <taxon>Basidiomycota</taxon>
        <taxon>Agaricomycotina</taxon>
        <taxon>Tremellomycetes</taxon>
        <taxon>Trichosporonales</taxon>
        <taxon>Trichosporonaceae</taxon>
        <taxon>Apiotrichum</taxon>
    </lineage>
</organism>
<dbReference type="SMART" id="SM00553">
    <property type="entry name" value="SEP"/>
    <property type="match status" value="1"/>
</dbReference>
<dbReference type="InterPro" id="IPR036241">
    <property type="entry name" value="NSFL1C_SEP_dom_sf"/>
</dbReference>
<feature type="domain" description="UBX" evidence="2">
    <location>
        <begin position="355"/>
        <end position="429"/>
    </location>
</feature>
<dbReference type="FunFam" id="3.30.420.210:FF:000002">
    <property type="entry name" value="UBX domain-containing protein 1"/>
    <property type="match status" value="1"/>
</dbReference>
<evidence type="ECO:0000313" key="4">
    <source>
        <dbReference type="EMBL" id="RSH78555.1"/>
    </source>
</evidence>
<dbReference type="PROSITE" id="PS50033">
    <property type="entry name" value="UBX"/>
    <property type="match status" value="1"/>
</dbReference>
<accession>A0A427XI51</accession>
<protein>
    <recommendedName>
        <fullName evidence="6">UBX domain-containing protein 1</fullName>
    </recommendedName>
</protein>
<dbReference type="PROSITE" id="PS51399">
    <property type="entry name" value="SEP"/>
    <property type="match status" value="1"/>
</dbReference>
<feature type="region of interest" description="Disordered" evidence="1">
    <location>
        <begin position="308"/>
        <end position="335"/>
    </location>
</feature>
<dbReference type="InterPro" id="IPR029071">
    <property type="entry name" value="Ubiquitin-like_domsf"/>
</dbReference>
<evidence type="ECO:0008006" key="6">
    <source>
        <dbReference type="Google" id="ProtNLM"/>
    </source>
</evidence>
<dbReference type="SUPFAM" id="SSF102848">
    <property type="entry name" value="NSFL1 (p97 ATPase) cofactor p47, SEP domain"/>
    <property type="match status" value="1"/>
</dbReference>
<dbReference type="GO" id="GO:0043130">
    <property type="term" value="F:ubiquitin binding"/>
    <property type="evidence" value="ECO:0007669"/>
    <property type="project" value="TreeGrafter"/>
</dbReference>
<evidence type="ECO:0000313" key="5">
    <source>
        <dbReference type="Proteomes" id="UP000279236"/>
    </source>
</evidence>
<keyword evidence="5" id="KW-1185">Reference proteome</keyword>
<reference evidence="4 5" key="1">
    <citation type="submission" date="2018-11" db="EMBL/GenBank/DDBJ databases">
        <title>Genome sequence of Apiotrichum porosum DSM 27194.</title>
        <authorList>
            <person name="Aliyu H."/>
            <person name="Gorte O."/>
            <person name="Ochsenreither K."/>
        </authorList>
    </citation>
    <scope>NUCLEOTIDE SEQUENCE [LARGE SCALE GENOMIC DNA]</scope>
    <source>
        <strain evidence="4 5">DSM 27194</strain>
    </source>
</reference>
<dbReference type="GO" id="GO:0005829">
    <property type="term" value="C:cytosol"/>
    <property type="evidence" value="ECO:0007669"/>
    <property type="project" value="TreeGrafter"/>
</dbReference>
<dbReference type="Gene3D" id="3.10.20.90">
    <property type="entry name" value="Phosphatidylinositol 3-kinase Catalytic Subunit, Chain A, domain 1"/>
    <property type="match status" value="1"/>
</dbReference>
<feature type="compositionally biased region" description="Polar residues" evidence="1">
    <location>
        <begin position="180"/>
        <end position="191"/>
    </location>
</feature>
<dbReference type="STRING" id="105984.A0A427XI51"/>
<feature type="compositionally biased region" description="Acidic residues" evidence="1">
    <location>
        <begin position="218"/>
        <end position="238"/>
    </location>
</feature>
<dbReference type="GeneID" id="39586824"/>
<dbReference type="Pfam" id="PF00789">
    <property type="entry name" value="UBX"/>
    <property type="match status" value="1"/>
</dbReference>
<sequence length="431" mass="45299">MPGLNPTQQDIDHFVAVTQASPADAARFLGDGATLEGALEDFFAAQAAGGLEEDDEDDLDAALAASSADANPGGPRTLSGAPADALPAGWGRPARNQFATIDGMNAQAHAAEDSDDEEPERRGNELYAGGERSGLAVQEPDRRAGGSGGDAPRGGRGLVDDILKQAREASERPQEPAAASQPSYQWGSGNTLGDDETPSVSVGGRPQRSQRRIPGAFDNEDDDDEEEDSDEEMGDEEPVERRLTFWSNGFSIEDGQLYAYDAPGSQDLLNAIKSGRAPASLWNVRFDQPVQVVVEQRTHEAYQPPAKAPMRAFEGGGNRLGSAQPEASSSSAAAPAAAPAAAAPAAVPASIQLDPSKPAASVQVRLGDGTRLVARVNLDHTVADIRGFVAASRPDPRPFVLQTTFPSRELPDSETIEQAKLANAVVVQRYT</sequence>
<feature type="domain" description="SEP" evidence="3">
    <location>
        <begin position="238"/>
        <end position="303"/>
    </location>
</feature>
<evidence type="ECO:0000256" key="1">
    <source>
        <dbReference type="SAM" id="MobiDB-lite"/>
    </source>
</evidence>
<proteinExistence type="predicted"/>
<dbReference type="PANTHER" id="PTHR23333:SF20">
    <property type="entry name" value="NSFL1 COFACTOR P47"/>
    <property type="match status" value="1"/>
</dbReference>
<dbReference type="Pfam" id="PF08059">
    <property type="entry name" value="SEP"/>
    <property type="match status" value="1"/>
</dbReference>
<feature type="region of interest" description="Disordered" evidence="1">
    <location>
        <begin position="65"/>
        <end position="242"/>
    </location>
</feature>
<dbReference type="GO" id="GO:0043161">
    <property type="term" value="P:proteasome-mediated ubiquitin-dependent protein catabolic process"/>
    <property type="evidence" value="ECO:0007669"/>
    <property type="project" value="TreeGrafter"/>
</dbReference>
<gene>
    <name evidence="4" type="ORF">EHS24_002281</name>
</gene>
<dbReference type="PANTHER" id="PTHR23333">
    <property type="entry name" value="UBX DOMAIN CONTAINING PROTEIN"/>
    <property type="match status" value="1"/>
</dbReference>
<dbReference type="RefSeq" id="XP_028473702.1">
    <property type="nucleotide sequence ID" value="XM_028618024.1"/>
</dbReference>
<dbReference type="InterPro" id="IPR012989">
    <property type="entry name" value="SEP_domain"/>
</dbReference>
<dbReference type="InterPro" id="IPR001012">
    <property type="entry name" value="UBX_dom"/>
</dbReference>
<evidence type="ECO:0000259" key="3">
    <source>
        <dbReference type="PROSITE" id="PS51399"/>
    </source>
</evidence>
<dbReference type="AlphaFoldDB" id="A0A427XI51"/>
<dbReference type="Gene3D" id="3.30.420.210">
    <property type="entry name" value="SEP domain"/>
    <property type="match status" value="1"/>
</dbReference>
<feature type="compositionally biased region" description="Low complexity" evidence="1">
    <location>
        <begin position="322"/>
        <end position="335"/>
    </location>
</feature>
<dbReference type="EMBL" id="RSCE01000012">
    <property type="protein sequence ID" value="RSH78555.1"/>
    <property type="molecule type" value="Genomic_DNA"/>
</dbReference>
<dbReference type="GO" id="GO:0061025">
    <property type="term" value="P:membrane fusion"/>
    <property type="evidence" value="ECO:0007669"/>
    <property type="project" value="TreeGrafter"/>
</dbReference>
<dbReference type="GO" id="GO:0005634">
    <property type="term" value="C:nucleus"/>
    <property type="evidence" value="ECO:0007669"/>
    <property type="project" value="TreeGrafter"/>
</dbReference>
<feature type="compositionally biased region" description="Basic and acidic residues" evidence="1">
    <location>
        <begin position="158"/>
        <end position="174"/>
    </location>
</feature>
<dbReference type="GO" id="GO:0000045">
    <property type="term" value="P:autophagosome assembly"/>
    <property type="evidence" value="ECO:0007669"/>
    <property type="project" value="TreeGrafter"/>
</dbReference>
<dbReference type="SUPFAM" id="SSF54236">
    <property type="entry name" value="Ubiquitin-like"/>
    <property type="match status" value="1"/>
</dbReference>
<comment type="caution">
    <text evidence="4">The sequence shown here is derived from an EMBL/GenBank/DDBJ whole genome shotgun (WGS) entry which is preliminary data.</text>
</comment>
<dbReference type="Proteomes" id="UP000279236">
    <property type="component" value="Unassembled WGS sequence"/>
</dbReference>
<feature type="compositionally biased region" description="Gly residues" evidence="1">
    <location>
        <begin position="145"/>
        <end position="157"/>
    </location>
</feature>
<dbReference type="CDD" id="cd01770">
    <property type="entry name" value="UBX_UBXN2"/>
    <property type="match status" value="1"/>
</dbReference>
<dbReference type="OrthoDB" id="25887at2759"/>
<name>A0A427XI51_9TREE</name>